<dbReference type="Proteomes" id="UP000266340">
    <property type="component" value="Unassembled WGS sequence"/>
</dbReference>
<protein>
    <submittedName>
        <fullName evidence="5">GntR family transcriptional regulator</fullName>
    </submittedName>
</protein>
<evidence type="ECO:0000313" key="5">
    <source>
        <dbReference type="EMBL" id="RIE05302.1"/>
    </source>
</evidence>
<dbReference type="EMBL" id="QXJM01000013">
    <property type="protein sequence ID" value="RIE05302.1"/>
    <property type="molecule type" value="Genomic_DNA"/>
</dbReference>
<feature type="domain" description="HTH gntR-type" evidence="4">
    <location>
        <begin position="22"/>
        <end position="57"/>
    </location>
</feature>
<evidence type="ECO:0000256" key="1">
    <source>
        <dbReference type="ARBA" id="ARBA00023015"/>
    </source>
</evidence>
<dbReference type="PRINTS" id="PR00035">
    <property type="entry name" value="HTHGNTR"/>
</dbReference>
<evidence type="ECO:0000259" key="4">
    <source>
        <dbReference type="Pfam" id="PF00392"/>
    </source>
</evidence>
<sequence>MSLYRACGEAANGDFVRLSEAGQFLLPEKELCQVYDISRNSLRQALELLTNEGLLVKMVGGALWLRKISTSASMRATSSTSSALSILLT</sequence>
<dbReference type="AlphaFoldDB" id="A0A398CRV7"/>
<keyword evidence="6" id="KW-1185">Reference proteome</keyword>
<proteinExistence type="predicted"/>
<keyword evidence="1" id="KW-0805">Transcription regulation</keyword>
<evidence type="ECO:0000256" key="3">
    <source>
        <dbReference type="ARBA" id="ARBA00023163"/>
    </source>
</evidence>
<evidence type="ECO:0000256" key="2">
    <source>
        <dbReference type="ARBA" id="ARBA00023125"/>
    </source>
</evidence>
<keyword evidence="3" id="KW-0804">Transcription</keyword>
<comment type="caution">
    <text evidence="5">The sequence shown here is derived from an EMBL/GenBank/DDBJ whole genome shotgun (WGS) entry which is preliminary data.</text>
</comment>
<gene>
    <name evidence="5" type="ORF">D3H35_01325</name>
</gene>
<dbReference type="GO" id="GO:0003700">
    <property type="term" value="F:DNA-binding transcription factor activity"/>
    <property type="evidence" value="ECO:0007669"/>
    <property type="project" value="InterPro"/>
</dbReference>
<dbReference type="Gene3D" id="1.10.10.10">
    <property type="entry name" value="Winged helix-like DNA-binding domain superfamily/Winged helix DNA-binding domain"/>
    <property type="match status" value="1"/>
</dbReference>
<dbReference type="InterPro" id="IPR036390">
    <property type="entry name" value="WH_DNA-bd_sf"/>
</dbReference>
<accession>A0A398CRV7</accession>
<keyword evidence="2" id="KW-0238">DNA-binding</keyword>
<reference evidence="5 6" key="1">
    <citation type="submission" date="2018-09" db="EMBL/GenBank/DDBJ databases">
        <title>Cohnella cavernae sp. nov., isolated from a karst cave.</title>
        <authorList>
            <person name="Zhu H."/>
        </authorList>
    </citation>
    <scope>NUCLEOTIDE SEQUENCE [LARGE SCALE GENOMIC DNA]</scope>
    <source>
        <strain evidence="5 6">K2E09-144</strain>
    </source>
</reference>
<dbReference type="GO" id="GO:0003677">
    <property type="term" value="F:DNA binding"/>
    <property type="evidence" value="ECO:0007669"/>
    <property type="project" value="UniProtKB-KW"/>
</dbReference>
<evidence type="ECO:0000313" key="6">
    <source>
        <dbReference type="Proteomes" id="UP000266340"/>
    </source>
</evidence>
<organism evidence="5 6">
    <name type="scientific">Cohnella faecalis</name>
    <dbReference type="NCBI Taxonomy" id="2315694"/>
    <lineage>
        <taxon>Bacteria</taxon>
        <taxon>Bacillati</taxon>
        <taxon>Bacillota</taxon>
        <taxon>Bacilli</taxon>
        <taxon>Bacillales</taxon>
        <taxon>Paenibacillaceae</taxon>
        <taxon>Cohnella</taxon>
    </lineage>
</organism>
<dbReference type="SUPFAM" id="SSF46785">
    <property type="entry name" value="Winged helix' DNA-binding domain"/>
    <property type="match status" value="1"/>
</dbReference>
<dbReference type="Pfam" id="PF00392">
    <property type="entry name" value="GntR"/>
    <property type="match status" value="1"/>
</dbReference>
<dbReference type="InterPro" id="IPR000524">
    <property type="entry name" value="Tscrpt_reg_HTH_GntR"/>
</dbReference>
<dbReference type="OrthoDB" id="457376at2"/>
<dbReference type="InterPro" id="IPR036388">
    <property type="entry name" value="WH-like_DNA-bd_sf"/>
</dbReference>
<name>A0A398CRV7_9BACL</name>